<accession>A0A7T6XFE4</accession>
<evidence type="ECO:0000313" key="2">
    <source>
        <dbReference type="Proteomes" id="UP000595662"/>
    </source>
</evidence>
<name>A0A7T6XFE4_PENDI</name>
<dbReference type="GeneID" id="90952456"/>
<dbReference type="AlphaFoldDB" id="A0A7T6XFE4"/>
<dbReference type="EMBL" id="CP060774">
    <property type="protein sequence ID" value="QQK40122.1"/>
    <property type="molecule type" value="Genomic_DNA"/>
</dbReference>
<sequence>MPGLLYTYLEPWITNIEKVPAHDDKNAKKNGYIFHEKFMLPRSAPFYLHSRTWPAKRRIADDPAFRPTHFIQWCGEAN</sequence>
<protein>
    <submittedName>
        <fullName evidence="1">Uncharacterized protein</fullName>
    </submittedName>
</protein>
<dbReference type="RefSeq" id="XP_065955745.1">
    <property type="nucleotide sequence ID" value="XM_066100345.1"/>
</dbReference>
<gene>
    <name evidence="1" type="ORF">Pdw03_2976</name>
</gene>
<reference evidence="1 2" key="1">
    <citation type="submission" date="2020-08" db="EMBL/GenBank/DDBJ databases">
        <title>The completed genome sequence of the pathogenic ascomycete fungus Penicillium digitatum.</title>
        <authorList>
            <person name="Wang M."/>
        </authorList>
    </citation>
    <scope>NUCLEOTIDE SEQUENCE [LARGE SCALE GENOMIC DNA]</scope>
    <source>
        <strain evidence="1 2">PdW03</strain>
    </source>
</reference>
<organism evidence="1 2">
    <name type="scientific">Penicillium digitatum</name>
    <name type="common">Green mold</name>
    <dbReference type="NCBI Taxonomy" id="36651"/>
    <lineage>
        <taxon>Eukaryota</taxon>
        <taxon>Fungi</taxon>
        <taxon>Dikarya</taxon>
        <taxon>Ascomycota</taxon>
        <taxon>Pezizomycotina</taxon>
        <taxon>Eurotiomycetes</taxon>
        <taxon>Eurotiomycetidae</taxon>
        <taxon>Eurotiales</taxon>
        <taxon>Aspergillaceae</taxon>
        <taxon>Penicillium</taxon>
    </lineage>
</organism>
<evidence type="ECO:0000313" key="1">
    <source>
        <dbReference type="EMBL" id="QQK40122.1"/>
    </source>
</evidence>
<dbReference type="Proteomes" id="UP000595662">
    <property type="component" value="Chromosome 1"/>
</dbReference>
<proteinExistence type="predicted"/>